<dbReference type="InterPro" id="IPR050058">
    <property type="entry name" value="Ala-tRNA_ligase"/>
</dbReference>
<dbReference type="SMART" id="SM00863">
    <property type="entry name" value="tRNA_SAD"/>
    <property type="match status" value="1"/>
</dbReference>
<evidence type="ECO:0000256" key="2">
    <source>
        <dbReference type="ARBA" id="ARBA00022555"/>
    </source>
</evidence>
<dbReference type="SUPFAM" id="SSF101353">
    <property type="entry name" value="Putative anticodon-binding domain of alanyl-tRNA synthetase (AlaRS)"/>
    <property type="match status" value="1"/>
</dbReference>
<keyword evidence="11" id="KW-0963">Cytoplasm</keyword>
<dbReference type="Gene3D" id="6.10.250.550">
    <property type="match status" value="1"/>
</dbReference>
<dbReference type="InterPro" id="IPR012947">
    <property type="entry name" value="tRNA_SAD"/>
</dbReference>
<dbReference type="InterPro" id="IPR003156">
    <property type="entry name" value="DHHA1_dom"/>
</dbReference>
<evidence type="ECO:0000256" key="12">
    <source>
        <dbReference type="SAM" id="Coils"/>
    </source>
</evidence>
<dbReference type="Gene3D" id="2.40.30.130">
    <property type="match status" value="1"/>
</dbReference>
<keyword evidence="9 11" id="KW-0648">Protein biosynthesis</keyword>
<evidence type="ECO:0000256" key="8">
    <source>
        <dbReference type="ARBA" id="ARBA00022884"/>
    </source>
</evidence>
<dbReference type="InterPro" id="IPR018164">
    <property type="entry name" value="Ala-tRNA-synth_IIc_N"/>
</dbReference>
<dbReference type="NCBIfam" id="TIGR00344">
    <property type="entry name" value="alaS"/>
    <property type="match status" value="1"/>
</dbReference>
<keyword evidence="10 11" id="KW-0030">Aminoacyl-tRNA synthetase</keyword>
<dbReference type="HAMAP" id="MF_00036_B">
    <property type="entry name" value="Ala_tRNA_synth_B"/>
    <property type="match status" value="1"/>
</dbReference>
<dbReference type="PRINTS" id="PR00980">
    <property type="entry name" value="TRNASYNTHALA"/>
</dbReference>
<dbReference type="PATRIC" id="fig|1359194.3.peg.1288"/>
<dbReference type="PANTHER" id="PTHR11777:SF9">
    <property type="entry name" value="ALANINE--TRNA LIGASE, CYTOPLASMIC"/>
    <property type="match status" value="1"/>
</dbReference>
<dbReference type="Gene3D" id="3.30.54.20">
    <property type="match status" value="1"/>
</dbReference>
<dbReference type="SUPFAM" id="SSF50447">
    <property type="entry name" value="Translation proteins"/>
    <property type="match status" value="1"/>
</dbReference>
<dbReference type="GO" id="GO:0045892">
    <property type="term" value="P:negative regulation of DNA-templated transcription"/>
    <property type="evidence" value="ECO:0007669"/>
    <property type="project" value="TreeGrafter"/>
</dbReference>
<evidence type="ECO:0000256" key="4">
    <source>
        <dbReference type="ARBA" id="ARBA00022723"/>
    </source>
</evidence>
<dbReference type="Gene3D" id="3.10.310.40">
    <property type="match status" value="1"/>
</dbReference>
<dbReference type="FunFam" id="3.30.54.20:FF:000001">
    <property type="entry name" value="Alanine--tRNA ligase"/>
    <property type="match status" value="1"/>
</dbReference>
<keyword evidence="7 11" id="KW-0067">ATP-binding</keyword>
<dbReference type="PROSITE" id="PS50860">
    <property type="entry name" value="AA_TRNA_LIGASE_II_ALA"/>
    <property type="match status" value="1"/>
</dbReference>
<dbReference type="GO" id="GO:0005829">
    <property type="term" value="C:cytosol"/>
    <property type="evidence" value="ECO:0007669"/>
    <property type="project" value="TreeGrafter"/>
</dbReference>
<evidence type="ECO:0000313" key="14">
    <source>
        <dbReference type="EMBL" id="KJV92630.1"/>
    </source>
</evidence>
<keyword evidence="2 11" id="KW-0820">tRNA-binding</keyword>
<keyword evidence="5 11" id="KW-0547">Nucleotide-binding</keyword>
<dbReference type="GO" id="GO:0006419">
    <property type="term" value="P:alanyl-tRNA aminoacylation"/>
    <property type="evidence" value="ECO:0007669"/>
    <property type="project" value="UniProtKB-UniRule"/>
</dbReference>
<dbReference type="InterPro" id="IPR009000">
    <property type="entry name" value="Transl_B-barrel_sf"/>
</dbReference>
<organism evidence="14 15">
    <name type="scientific">Rickettsia bellii str. RML Mogi</name>
    <dbReference type="NCBI Taxonomy" id="1359194"/>
    <lineage>
        <taxon>Bacteria</taxon>
        <taxon>Pseudomonadati</taxon>
        <taxon>Pseudomonadota</taxon>
        <taxon>Alphaproteobacteria</taxon>
        <taxon>Rickettsiales</taxon>
        <taxon>Rickettsiaceae</taxon>
        <taxon>Rickettsieae</taxon>
        <taxon>Rickettsia</taxon>
        <taxon>belli group</taxon>
    </lineage>
</organism>
<feature type="domain" description="Alanyl-transfer RNA synthetases family profile" evidence="13">
    <location>
        <begin position="4"/>
        <end position="712"/>
    </location>
</feature>
<dbReference type="STRING" id="33990.A3306_02580"/>
<dbReference type="GO" id="GO:0002161">
    <property type="term" value="F:aminoacyl-tRNA deacylase activity"/>
    <property type="evidence" value="ECO:0007669"/>
    <property type="project" value="TreeGrafter"/>
</dbReference>
<keyword evidence="8 11" id="KW-0694">RNA-binding</keyword>
<dbReference type="GO" id="GO:0004813">
    <property type="term" value="F:alanine-tRNA ligase activity"/>
    <property type="evidence" value="ECO:0007669"/>
    <property type="project" value="UniProtKB-UniRule"/>
</dbReference>
<feature type="binding site" evidence="11">
    <location>
        <position position="669"/>
    </location>
    <ligand>
        <name>Zn(2+)</name>
        <dbReference type="ChEBI" id="CHEBI:29105"/>
    </ligand>
</feature>
<dbReference type="SUPFAM" id="SSF55681">
    <property type="entry name" value="Class II aaRS and biotin synthetases"/>
    <property type="match status" value="1"/>
</dbReference>
<dbReference type="Pfam" id="PF07973">
    <property type="entry name" value="tRNA_SAD"/>
    <property type="match status" value="1"/>
</dbReference>
<dbReference type="Gene3D" id="3.30.980.10">
    <property type="entry name" value="Threonyl-trna Synthetase, Chain A, domain 2"/>
    <property type="match status" value="1"/>
</dbReference>
<sequence length="877" mass="99096">MSKFTTEEIRSKFISYFKANNHTHVSSSPLIPHNDPSLMFVNSGMVQFKNVFTGQEKRPYDKAVTSQKSLRAGGKHNDLENVGYTARHHTFFEMLGNFSFGDYFKEQAIYYAWNLLTKEFELPKDKLYATVYHTDDEAASYWKKIAGFSDDRIIRIKTNDNFWSMGDLGPCGPCSEIFYDHGEQIYGGLPGTKDEDGDRFIEIWNMVFMQYEQIDKDTRIDLPKKSIDTGMGLERMTAVLQHVNNNYDIDLFQEIISFTENILKVKVEAEAKFSYRVIADHLRACSFLIADGVVPSNEGRGYVLRRIMRRAMRHAHILGSKEPLMYKLLPKLVDLMGNTYPELKRAESFISSILEQEEIRFKTTLERGLKLLSEETENLNAGGRLSGEVAFKLYDTYGFPLDLTEDILKNRNIAVDHQGFEQQMLEQKERARKSWLGSGESKTDQLWFDIKAKYGSTEFLGYNLNEADGKIVALIKDNALVNDISEIDTQFLLIANQTPFYGESGGQMGDIGVIKTQNCEIEVIDTLKYLGFIIVHKCVLKKGKVITDENANFSIDVKYRQNLRIHHSATHLLHAVLHQIFGKHVTQKGSLVATSYLRFDISHPKALTPEEIVLIEDKVNEIIRDNHEVDTTLMSTEDAVKQGAMALFGEKYDSEVRVVKMGETSLELCGGTHVRHTGDIGCFKITSESAIAAGIRRIEAVCGEFVIKLIREKEGLLKNIENSLKTNKNELVSKVNNILERNKELEKELEKTYLASLDLSIEQIEKQAEKIKEIKLIYCHVENLDNKILRQAAENLTKKVEDLVVVYVGNNSSKLSITVGISRAITDKFNAGFIAKELSLFLGGSGGGGQPSIAQAGGSDLAKLPKVKEKLQSLLDI</sequence>
<protein>
    <recommendedName>
        <fullName evidence="11">Alanine--tRNA ligase</fullName>
        <ecNumber evidence="11">6.1.1.7</ecNumber>
    </recommendedName>
    <alternativeName>
        <fullName evidence="11">Alanyl-tRNA synthetase</fullName>
        <shortName evidence="11">AlaRS</shortName>
    </alternativeName>
</protein>
<evidence type="ECO:0000256" key="9">
    <source>
        <dbReference type="ARBA" id="ARBA00022917"/>
    </source>
</evidence>
<evidence type="ECO:0000259" key="13">
    <source>
        <dbReference type="PROSITE" id="PS50860"/>
    </source>
</evidence>
<feature type="binding site" evidence="11">
    <location>
        <position position="567"/>
    </location>
    <ligand>
        <name>Zn(2+)</name>
        <dbReference type="ChEBI" id="CHEBI:29105"/>
    </ligand>
</feature>
<dbReference type="InterPro" id="IPR018165">
    <property type="entry name" value="Ala-tRNA-synth_IIc_core"/>
</dbReference>
<feature type="binding site" evidence="11">
    <location>
        <position position="673"/>
    </location>
    <ligand>
        <name>Zn(2+)</name>
        <dbReference type="ChEBI" id="CHEBI:29105"/>
    </ligand>
</feature>
<comment type="caution">
    <text evidence="14">The sequence shown here is derived from an EMBL/GenBank/DDBJ whole genome shotgun (WGS) entry which is preliminary data.</text>
</comment>
<dbReference type="Gene3D" id="3.30.930.10">
    <property type="entry name" value="Bira Bifunctional Protein, Domain 2"/>
    <property type="match status" value="1"/>
</dbReference>
<gene>
    <name evidence="11 14" type="primary">alaS</name>
    <name evidence="14" type="ORF">RBEMOGI_1265</name>
</gene>
<dbReference type="InterPro" id="IPR018162">
    <property type="entry name" value="Ala-tRNA-ligase_IIc_anticod-bd"/>
</dbReference>
<comment type="domain">
    <text evidence="11">Consists of three domains; the N-terminal catalytic domain, the editing domain and the C-terminal C-Ala domain. The editing domain removes incorrectly charged amino acids, while the C-Ala domain, along with tRNA(Ala), serves as a bridge to cooperatively bring together the editing and aminoacylation centers thus stimulating deacylation of misacylated tRNAs.</text>
</comment>
<dbReference type="Proteomes" id="UP000033689">
    <property type="component" value="Unassembled WGS sequence"/>
</dbReference>
<dbReference type="GO" id="GO:0008270">
    <property type="term" value="F:zinc ion binding"/>
    <property type="evidence" value="ECO:0007669"/>
    <property type="project" value="UniProtKB-UniRule"/>
</dbReference>
<dbReference type="FunFam" id="3.30.980.10:FF:000004">
    <property type="entry name" value="Alanine--tRNA ligase, cytoplasmic"/>
    <property type="match status" value="1"/>
</dbReference>
<dbReference type="GO" id="GO:0000049">
    <property type="term" value="F:tRNA binding"/>
    <property type="evidence" value="ECO:0007669"/>
    <property type="project" value="UniProtKB-KW"/>
</dbReference>
<comment type="cofactor">
    <cofactor evidence="11">
        <name>Zn(2+)</name>
        <dbReference type="ChEBI" id="CHEBI:29105"/>
    </cofactor>
    <text evidence="11">Binds 1 zinc ion per subunit.</text>
</comment>
<comment type="subcellular location">
    <subcellularLocation>
        <location evidence="11">Cytoplasm</location>
    </subcellularLocation>
</comment>
<proteinExistence type="inferred from homology"/>
<dbReference type="EC" id="6.1.1.7" evidence="11"/>
<dbReference type="EMBL" id="LAOJ01000001">
    <property type="protein sequence ID" value="KJV92630.1"/>
    <property type="molecule type" value="Genomic_DNA"/>
</dbReference>
<feature type="coiled-coil region" evidence="12">
    <location>
        <begin position="710"/>
        <end position="774"/>
    </location>
</feature>
<dbReference type="CDD" id="cd00673">
    <property type="entry name" value="AlaRS_core"/>
    <property type="match status" value="1"/>
</dbReference>
<evidence type="ECO:0000313" key="15">
    <source>
        <dbReference type="Proteomes" id="UP000033689"/>
    </source>
</evidence>
<feature type="binding site" evidence="11">
    <location>
        <position position="571"/>
    </location>
    <ligand>
        <name>Zn(2+)</name>
        <dbReference type="ChEBI" id="CHEBI:29105"/>
    </ligand>
</feature>
<dbReference type="InterPro" id="IPR023033">
    <property type="entry name" value="Ala_tRNA_ligase_euk/bac"/>
</dbReference>
<dbReference type="FunFam" id="3.30.930.10:FF:000004">
    <property type="entry name" value="Alanine--tRNA ligase"/>
    <property type="match status" value="1"/>
</dbReference>
<dbReference type="PANTHER" id="PTHR11777">
    <property type="entry name" value="ALANYL-TRNA SYNTHETASE"/>
    <property type="match status" value="1"/>
</dbReference>
<keyword evidence="3 11" id="KW-0436">Ligase</keyword>
<dbReference type="GO" id="GO:0005524">
    <property type="term" value="F:ATP binding"/>
    <property type="evidence" value="ECO:0007669"/>
    <property type="project" value="UniProtKB-UniRule"/>
</dbReference>
<dbReference type="Pfam" id="PF01411">
    <property type="entry name" value="tRNA-synt_2c"/>
    <property type="match status" value="1"/>
</dbReference>
<comment type="similarity">
    <text evidence="1 11">Belongs to the class-II aminoacyl-tRNA synthetase family.</text>
</comment>
<evidence type="ECO:0000256" key="6">
    <source>
        <dbReference type="ARBA" id="ARBA00022833"/>
    </source>
</evidence>
<dbReference type="SUPFAM" id="SSF55186">
    <property type="entry name" value="ThrRS/AlaRS common domain"/>
    <property type="match status" value="1"/>
</dbReference>
<dbReference type="InterPro" id="IPR018163">
    <property type="entry name" value="Thr/Ala-tRNA-synth_IIc_edit"/>
</dbReference>
<evidence type="ECO:0000256" key="11">
    <source>
        <dbReference type="HAMAP-Rule" id="MF_00036"/>
    </source>
</evidence>
<evidence type="ECO:0000256" key="7">
    <source>
        <dbReference type="ARBA" id="ARBA00022840"/>
    </source>
</evidence>
<evidence type="ECO:0000256" key="10">
    <source>
        <dbReference type="ARBA" id="ARBA00023146"/>
    </source>
</evidence>
<accession>A0A0F3QJ71</accession>
<evidence type="ECO:0000256" key="5">
    <source>
        <dbReference type="ARBA" id="ARBA00022741"/>
    </source>
</evidence>
<dbReference type="AlphaFoldDB" id="A0A0F3QJ71"/>
<evidence type="ECO:0000256" key="1">
    <source>
        <dbReference type="ARBA" id="ARBA00008226"/>
    </source>
</evidence>
<comment type="function">
    <text evidence="11">Catalyzes the attachment of alanine to tRNA(Ala) in a two-step reaction: alanine is first activated by ATP to form Ala-AMP and then transferred to the acceptor end of tRNA(Ala). Also edits incorrectly charged Ser-tRNA(Ala) and Gly-tRNA(Ala) via its editing domain.</text>
</comment>
<dbReference type="InterPro" id="IPR002318">
    <property type="entry name" value="Ala-tRNA-lgiase_IIc"/>
</dbReference>
<comment type="catalytic activity">
    <reaction evidence="11">
        <text>tRNA(Ala) + L-alanine + ATP = L-alanyl-tRNA(Ala) + AMP + diphosphate</text>
        <dbReference type="Rhea" id="RHEA:12540"/>
        <dbReference type="Rhea" id="RHEA-COMP:9657"/>
        <dbReference type="Rhea" id="RHEA-COMP:9923"/>
        <dbReference type="ChEBI" id="CHEBI:30616"/>
        <dbReference type="ChEBI" id="CHEBI:33019"/>
        <dbReference type="ChEBI" id="CHEBI:57972"/>
        <dbReference type="ChEBI" id="CHEBI:78442"/>
        <dbReference type="ChEBI" id="CHEBI:78497"/>
        <dbReference type="ChEBI" id="CHEBI:456215"/>
        <dbReference type="EC" id="6.1.1.7"/>
    </reaction>
</comment>
<reference evidence="14 15" key="1">
    <citation type="submission" date="2015-02" db="EMBL/GenBank/DDBJ databases">
        <title>Genome Sequencing of Rickettsiales.</title>
        <authorList>
            <person name="Daugherty S.C."/>
            <person name="Su Q."/>
            <person name="Abolude K."/>
            <person name="Beier-Sexton M."/>
            <person name="Carlyon J.A."/>
            <person name="Carter R."/>
            <person name="Day N.P."/>
            <person name="Dumler S.J."/>
            <person name="Dyachenko V."/>
            <person name="Godinez A."/>
            <person name="Kurtti T.J."/>
            <person name="Lichay M."/>
            <person name="Mullins K.E."/>
            <person name="Ott S."/>
            <person name="Pappas-Brown V."/>
            <person name="Paris D.H."/>
            <person name="Patel P."/>
            <person name="Richards A.L."/>
            <person name="Sadzewicz L."/>
            <person name="Sears K."/>
            <person name="Seidman D."/>
            <person name="Sengamalay N."/>
            <person name="Stenos J."/>
            <person name="Tallon L.J."/>
            <person name="Vincent G."/>
            <person name="Fraser C.M."/>
            <person name="Munderloh U."/>
            <person name="Dunning-Hotopp J.C."/>
        </authorList>
    </citation>
    <scope>NUCLEOTIDE SEQUENCE [LARGE SCALE GENOMIC DNA]</scope>
    <source>
        <strain evidence="14 15">RML Mogi</strain>
    </source>
</reference>
<name>A0A0F3QJ71_RICBE</name>
<keyword evidence="6 11" id="KW-0862">Zinc</keyword>
<dbReference type="RefSeq" id="WP_045799840.1">
    <property type="nucleotide sequence ID" value="NZ_LAOJ01000001.1"/>
</dbReference>
<keyword evidence="4 11" id="KW-0479">Metal-binding</keyword>
<dbReference type="FunFam" id="3.10.310.40:FF:000001">
    <property type="entry name" value="Alanine--tRNA ligase"/>
    <property type="match status" value="1"/>
</dbReference>
<evidence type="ECO:0000256" key="3">
    <source>
        <dbReference type="ARBA" id="ARBA00022598"/>
    </source>
</evidence>
<keyword evidence="12" id="KW-0175">Coiled coil</keyword>
<dbReference type="Pfam" id="PF02272">
    <property type="entry name" value="DHHA1"/>
    <property type="match status" value="1"/>
</dbReference>
<dbReference type="InterPro" id="IPR045864">
    <property type="entry name" value="aa-tRNA-synth_II/BPL/LPL"/>
</dbReference>